<evidence type="ECO:0000256" key="6">
    <source>
        <dbReference type="HAMAP-Rule" id="MF_00993"/>
    </source>
</evidence>
<keyword evidence="1 6" id="KW-0004">4Fe-4S</keyword>
<dbReference type="InterPro" id="IPR034405">
    <property type="entry name" value="F420"/>
</dbReference>
<dbReference type="SUPFAM" id="SSF102114">
    <property type="entry name" value="Radical SAM enzymes"/>
    <property type="match status" value="1"/>
</dbReference>
<feature type="domain" description="Radical SAM core" evidence="9">
    <location>
        <begin position="56"/>
        <end position="289"/>
    </location>
</feature>
<dbReference type="SFLD" id="SFLDF00342">
    <property type="entry name" value="cyclic_dehypoxanthine_futalosi"/>
    <property type="match status" value="1"/>
</dbReference>
<dbReference type="InterPro" id="IPR022432">
    <property type="entry name" value="MqnE"/>
</dbReference>
<comment type="similarity">
    <text evidence="6">Belongs to the radical SAM superfamily. MqnE family.</text>
</comment>
<dbReference type="AlphaFoldDB" id="A0A1F2UHZ8"/>
<dbReference type="InterPro" id="IPR020050">
    <property type="entry name" value="FO_synthase_su2"/>
</dbReference>
<dbReference type="GO" id="GO:0051539">
    <property type="term" value="F:4 iron, 4 sulfur cluster binding"/>
    <property type="evidence" value="ECO:0007669"/>
    <property type="project" value="UniProtKB-KW"/>
</dbReference>
<dbReference type="PROSITE" id="PS51918">
    <property type="entry name" value="RADICAL_SAM"/>
    <property type="match status" value="1"/>
</dbReference>
<comment type="pathway">
    <text evidence="6">Quinol/quinone metabolism; menaquinone biosynthesis.</text>
</comment>
<dbReference type="PANTHER" id="PTHR43076">
    <property type="entry name" value="FO SYNTHASE (COFH)"/>
    <property type="match status" value="1"/>
</dbReference>
<dbReference type="UniPathway" id="UPA00079"/>
<feature type="binding site" evidence="6 7">
    <location>
        <position position="70"/>
    </location>
    <ligand>
        <name>[4Fe-4S] cluster</name>
        <dbReference type="ChEBI" id="CHEBI:49883"/>
        <note>4Fe-4S-S-AdoMet</note>
    </ligand>
</feature>
<keyword evidence="5 6" id="KW-0411">Iron-sulfur</keyword>
<proteinExistence type="inferred from homology"/>
<dbReference type="Gene3D" id="3.20.20.70">
    <property type="entry name" value="Aldolase class I"/>
    <property type="match status" value="1"/>
</dbReference>
<comment type="catalytic activity">
    <reaction evidence="6">
        <text>3-[(1-carboxyvinyl)-oxy]benzoate + S-adenosyl-L-methionine + H2O = 6-amino-6-deoxyfutalosine + hydrogencarbonate + L-methionine + H(+)</text>
        <dbReference type="Rhea" id="RHEA:33075"/>
        <dbReference type="ChEBI" id="CHEBI:15377"/>
        <dbReference type="ChEBI" id="CHEBI:15378"/>
        <dbReference type="ChEBI" id="CHEBI:17544"/>
        <dbReference type="ChEBI" id="CHEBI:57844"/>
        <dbReference type="ChEBI" id="CHEBI:59789"/>
        <dbReference type="ChEBI" id="CHEBI:64286"/>
        <dbReference type="ChEBI" id="CHEBI:76981"/>
        <dbReference type="EC" id="2.5.1.120"/>
    </reaction>
</comment>
<dbReference type="GO" id="GO:0044689">
    <property type="term" value="F:7,8-didemethyl-8-hydroxy-5-deazariboflavin synthase activity"/>
    <property type="evidence" value="ECO:0007669"/>
    <property type="project" value="TreeGrafter"/>
</dbReference>
<dbReference type="SFLD" id="SFLDG01389">
    <property type="entry name" value="menaquinone_synthsis_involved"/>
    <property type="match status" value="2"/>
</dbReference>
<keyword evidence="6" id="KW-0474">Menaquinone biosynthesis</keyword>
<comment type="caution">
    <text evidence="10">The sequence shown here is derived from an EMBL/GenBank/DDBJ whole genome shotgun (WGS) entry which is preliminary data.</text>
</comment>
<dbReference type="PIRSF" id="PIRSF004762">
    <property type="entry name" value="CHP00423"/>
    <property type="match status" value="1"/>
</dbReference>
<dbReference type="CDD" id="cd01335">
    <property type="entry name" value="Radical_SAM"/>
    <property type="match status" value="1"/>
</dbReference>
<comment type="cofactor">
    <cofactor evidence="6 7">
        <name>[4Fe-4S] cluster</name>
        <dbReference type="ChEBI" id="CHEBI:49883"/>
    </cofactor>
    <text evidence="6 7">Binds 1 [4Fe-4S] cluster. The cluster is coordinated with 3 cysteines and an exchangeable S-adenosyl-L-methionine.</text>
</comment>
<dbReference type="Pfam" id="PF04055">
    <property type="entry name" value="Radical_SAM"/>
    <property type="match status" value="1"/>
</dbReference>
<keyword evidence="4 6" id="KW-0408">Iron</keyword>
<dbReference type="InterPro" id="IPR013785">
    <property type="entry name" value="Aldolase_TIM"/>
</dbReference>
<feature type="binding site" evidence="8">
    <location>
        <position position="76"/>
    </location>
    <ligand>
        <name>S-adenosyl-L-methionine</name>
        <dbReference type="ChEBI" id="CHEBI:59789"/>
    </ligand>
</feature>
<keyword evidence="3 6" id="KW-0479">Metal-binding</keyword>
<evidence type="ECO:0000256" key="5">
    <source>
        <dbReference type="ARBA" id="ARBA00023014"/>
    </source>
</evidence>
<dbReference type="SFLD" id="SFLDF00343">
    <property type="entry name" value="aminofutalosine_synthase_(mqnE"/>
    <property type="match status" value="1"/>
</dbReference>
<dbReference type="InterPro" id="IPR007197">
    <property type="entry name" value="rSAM"/>
</dbReference>
<dbReference type="EMBL" id="MELI01000089">
    <property type="protein sequence ID" value="OFW32670.1"/>
    <property type="molecule type" value="Genomic_DNA"/>
</dbReference>
<dbReference type="Pfam" id="PF19288">
    <property type="entry name" value="CofH_C"/>
    <property type="match status" value="1"/>
</dbReference>
<dbReference type="InterPro" id="IPR045567">
    <property type="entry name" value="CofH/MnqC-like_C"/>
</dbReference>
<comment type="function">
    <text evidence="6">Radical SAM enzyme that catalyzes the addition of the adenosyl radical to the double bond of 3-[(1-carboxyvinyl)oxy]benzoate, leading to aminodeoxyfutalosine (AFL), a key intermediate in the formation of menaquinone (MK, vitamin K2) from chorismate.</text>
</comment>
<feature type="binding site" evidence="6 7">
    <location>
        <position position="74"/>
    </location>
    <ligand>
        <name>[4Fe-4S] cluster</name>
        <dbReference type="ChEBI" id="CHEBI:49883"/>
        <note>4Fe-4S-S-AdoMet</note>
    </ligand>
</feature>
<dbReference type="GO" id="GO:0102573">
    <property type="term" value="F:aminodeoxyfutalosine synthase activity"/>
    <property type="evidence" value="ECO:0007669"/>
    <property type="project" value="UniProtKB-EC"/>
</dbReference>
<evidence type="ECO:0000313" key="11">
    <source>
        <dbReference type="Proteomes" id="UP000178086"/>
    </source>
</evidence>
<dbReference type="SMART" id="SM00729">
    <property type="entry name" value="Elp3"/>
    <property type="match status" value="1"/>
</dbReference>
<reference evidence="10 11" key="1">
    <citation type="journal article" date="2016" name="Nat. Commun.">
        <title>Thousands of microbial genomes shed light on interconnected biogeochemical processes in an aquifer system.</title>
        <authorList>
            <person name="Anantharaman K."/>
            <person name="Brown C.T."/>
            <person name="Hug L.A."/>
            <person name="Sharon I."/>
            <person name="Castelle C.J."/>
            <person name="Probst A.J."/>
            <person name="Thomas B.C."/>
            <person name="Singh A."/>
            <person name="Wilkins M.J."/>
            <person name="Karaoz U."/>
            <person name="Brodie E.L."/>
            <person name="Williams K.H."/>
            <person name="Hubbard S.S."/>
            <person name="Banfield J.F."/>
        </authorList>
    </citation>
    <scope>NUCLEOTIDE SEQUENCE [LARGE SCALE GENOMIC DNA]</scope>
</reference>
<evidence type="ECO:0000256" key="3">
    <source>
        <dbReference type="ARBA" id="ARBA00022723"/>
    </source>
</evidence>
<evidence type="ECO:0000256" key="8">
    <source>
        <dbReference type="PIRSR" id="PIRSR004762-2"/>
    </source>
</evidence>
<dbReference type="PANTHER" id="PTHR43076:SF7">
    <property type="entry name" value="AMINODEOXYFUTALOSINE SYNTHASE"/>
    <property type="match status" value="1"/>
</dbReference>
<keyword evidence="6" id="KW-0808">Transferase</keyword>
<dbReference type="InterPro" id="IPR006638">
    <property type="entry name" value="Elp3/MiaA/NifB-like_rSAM"/>
</dbReference>
<dbReference type="HAMAP" id="MF_00993">
    <property type="entry name" value="MqnE"/>
    <property type="match status" value="1"/>
</dbReference>
<dbReference type="SFLD" id="SFLDG01064">
    <property type="entry name" value="F420__menaquinone_cofactor_bio"/>
    <property type="match status" value="2"/>
</dbReference>
<organism evidence="10 11">
    <name type="scientific">Candidatus Aquicultor primus</name>
    <dbReference type="NCBI Taxonomy" id="1797195"/>
    <lineage>
        <taxon>Bacteria</taxon>
        <taxon>Bacillati</taxon>
        <taxon>Actinomycetota</taxon>
        <taxon>Candidatus Aquicultoria</taxon>
        <taxon>Candidatus Aquicultorales</taxon>
        <taxon>Candidatus Aquicultoraceae</taxon>
        <taxon>Candidatus Aquicultor</taxon>
    </lineage>
</organism>
<feature type="binding site" evidence="8">
    <location>
        <position position="182"/>
    </location>
    <ligand>
        <name>S-adenosyl-L-methionine</name>
        <dbReference type="ChEBI" id="CHEBI:59789"/>
    </ligand>
</feature>
<accession>A0A1F2UHZ8</accession>
<dbReference type="Proteomes" id="UP000178086">
    <property type="component" value="Unassembled WGS sequence"/>
</dbReference>
<dbReference type="NCBIfam" id="TIGR00423">
    <property type="entry name" value="CofH family radical SAM protein"/>
    <property type="match status" value="1"/>
</dbReference>
<dbReference type="GO" id="GO:0009234">
    <property type="term" value="P:menaquinone biosynthetic process"/>
    <property type="evidence" value="ECO:0007669"/>
    <property type="project" value="UniProtKB-UniRule"/>
</dbReference>
<name>A0A1F2UHZ8_9ACTN</name>
<dbReference type="GO" id="GO:0005506">
    <property type="term" value="F:iron ion binding"/>
    <property type="evidence" value="ECO:0007669"/>
    <property type="project" value="UniProtKB-UniRule"/>
</dbReference>
<dbReference type="SFLD" id="SFLDS00029">
    <property type="entry name" value="Radical_SAM"/>
    <property type="match status" value="2"/>
</dbReference>
<feature type="binding site" evidence="6 7">
    <location>
        <position position="77"/>
    </location>
    <ligand>
        <name>[4Fe-4S] cluster</name>
        <dbReference type="ChEBI" id="CHEBI:49883"/>
        <note>4Fe-4S-S-AdoMet</note>
    </ligand>
</feature>
<sequence length="366" mass="40508">MSIVSTDINIKEIEEKVFSGERLSREDGIALYACNDILALGRLARNVKEKKTGNYAYFNVNRHINLTNVCVSRCKFCAFSADKGDAHAYTMTLDEALGRALEAPALGATELHIVSGLHPDLPFDYYLEVISECRKALPDIHIQAFTAVEIDYFAQITGLSIREVLQKLKDAGLGSMPGGGAEIFSGRVRGLTCEKKASGEEWLEVMRTAHGLGLKSNATMLYGHVETLEERIDHLIELRGLQDETGGFQSFIPLPFHPDNTKLTGISRTTAFDEIKTFAVARLMLDNFDHVKAFWIMVGLKLAQLSLDFGVDDLDGTVVEEKITKSAGAQTGESIEKDELINLIKDAGRTPVERDTLYNVLKVYED</sequence>
<protein>
    <recommendedName>
        <fullName evidence="6">Aminodeoxyfutalosine synthase</fullName>
        <shortName evidence="6">AFL synthase</shortName>
        <shortName evidence="6">Aminofutalosine synthase</shortName>
        <ecNumber evidence="6">2.5.1.120</ecNumber>
    </recommendedName>
    <alternativeName>
        <fullName evidence="6">Menaquinone biosynthetic enzyme MqnE</fullName>
    </alternativeName>
</protein>
<evidence type="ECO:0000259" key="9">
    <source>
        <dbReference type="PROSITE" id="PS51918"/>
    </source>
</evidence>
<dbReference type="InterPro" id="IPR058240">
    <property type="entry name" value="rSAM_sf"/>
</dbReference>
<keyword evidence="2 6" id="KW-0949">S-adenosyl-L-methionine</keyword>
<evidence type="ECO:0000256" key="2">
    <source>
        <dbReference type="ARBA" id="ARBA00022691"/>
    </source>
</evidence>
<dbReference type="EC" id="2.5.1.120" evidence="6"/>
<dbReference type="SFLD" id="SFLDG01388">
    <property type="entry name" value="7_8-didemethyl-8-hydroxy-5-dea"/>
    <property type="match status" value="1"/>
</dbReference>
<evidence type="ECO:0000256" key="7">
    <source>
        <dbReference type="PIRSR" id="PIRSR004762-1"/>
    </source>
</evidence>
<dbReference type="NCBIfam" id="TIGR03700">
    <property type="entry name" value="mena_SCO4494"/>
    <property type="match status" value="1"/>
</dbReference>
<evidence type="ECO:0000256" key="1">
    <source>
        <dbReference type="ARBA" id="ARBA00022485"/>
    </source>
</evidence>
<gene>
    <name evidence="6" type="primary">mqnE</name>
    <name evidence="10" type="ORF">A2074_03410</name>
</gene>
<evidence type="ECO:0000313" key="10">
    <source>
        <dbReference type="EMBL" id="OFW32670.1"/>
    </source>
</evidence>
<evidence type="ECO:0000256" key="4">
    <source>
        <dbReference type="ARBA" id="ARBA00023004"/>
    </source>
</evidence>